<gene>
    <name evidence="3" type="ORF">VKT23_003720</name>
</gene>
<feature type="transmembrane region" description="Helical" evidence="2">
    <location>
        <begin position="317"/>
        <end position="339"/>
    </location>
</feature>
<feature type="compositionally biased region" description="Low complexity" evidence="1">
    <location>
        <begin position="354"/>
        <end position="366"/>
    </location>
</feature>
<dbReference type="Gene3D" id="2.60.120.260">
    <property type="entry name" value="Galactose-binding domain-like"/>
    <property type="match status" value="1"/>
</dbReference>
<evidence type="ECO:0000256" key="1">
    <source>
        <dbReference type="SAM" id="MobiDB-lite"/>
    </source>
</evidence>
<keyword evidence="2" id="KW-0812">Transmembrane</keyword>
<evidence type="ECO:0000313" key="3">
    <source>
        <dbReference type="EMBL" id="KAK7469231.1"/>
    </source>
</evidence>
<keyword evidence="2" id="KW-1133">Transmembrane helix</keyword>
<protein>
    <submittedName>
        <fullName evidence="3">Uncharacterized protein</fullName>
    </submittedName>
</protein>
<sequence length="377" mass="40209">MAKEKFEALSLAGKNVTFIVDDQDDQSITYLCDVKRQNVSGSFFQNTWTTIDSVNCGAAWFQLKFNGTRAHISSRLSELSTFAVQIDGSPLLRKNGTGVYDTPILNDGEHTVVYAVGNASLFPAFDYATVTAGPSTNLNGKNIIVDDTDNSLEYSGNWAVLLPDTLLVLDPSSAPYKDTTHWASTVGDSVKLTFEGTSISVYRTVPRSTLSEDGGASNITVTYSLDSNTPVNISFPMTSNEPRVVPMSIFLQLDSLSSDASHTLELNLTDIPSGSSSQPGLGLDFITYTAFSPDSNNSNGTVNALGASTDSKLNSGAIAGVVLGSIAFLSILVALVVLVRRRLGRNRQPEQGRTDSSSVSTGSRGSFDALAEKQVQV</sequence>
<keyword evidence="4" id="KW-1185">Reference proteome</keyword>
<evidence type="ECO:0000256" key="2">
    <source>
        <dbReference type="SAM" id="Phobius"/>
    </source>
</evidence>
<proteinExistence type="predicted"/>
<reference evidence="3 4" key="1">
    <citation type="submission" date="2024-01" db="EMBL/GenBank/DDBJ databases">
        <title>A draft genome for the cacao thread blight pathogen Marasmiellus scandens.</title>
        <authorList>
            <person name="Baruah I.K."/>
            <person name="Leung J."/>
            <person name="Bukari Y."/>
            <person name="Amoako-Attah I."/>
            <person name="Meinhardt L.W."/>
            <person name="Bailey B.A."/>
            <person name="Cohen S.P."/>
        </authorList>
    </citation>
    <scope>NUCLEOTIDE SEQUENCE [LARGE SCALE GENOMIC DNA]</scope>
    <source>
        <strain evidence="3 4">GH-19</strain>
    </source>
</reference>
<feature type="region of interest" description="Disordered" evidence="1">
    <location>
        <begin position="347"/>
        <end position="377"/>
    </location>
</feature>
<dbReference type="Proteomes" id="UP001498398">
    <property type="component" value="Unassembled WGS sequence"/>
</dbReference>
<comment type="caution">
    <text evidence="3">The sequence shown here is derived from an EMBL/GenBank/DDBJ whole genome shotgun (WGS) entry which is preliminary data.</text>
</comment>
<organism evidence="3 4">
    <name type="scientific">Marasmiellus scandens</name>
    <dbReference type="NCBI Taxonomy" id="2682957"/>
    <lineage>
        <taxon>Eukaryota</taxon>
        <taxon>Fungi</taxon>
        <taxon>Dikarya</taxon>
        <taxon>Basidiomycota</taxon>
        <taxon>Agaricomycotina</taxon>
        <taxon>Agaricomycetes</taxon>
        <taxon>Agaricomycetidae</taxon>
        <taxon>Agaricales</taxon>
        <taxon>Marasmiineae</taxon>
        <taxon>Omphalotaceae</taxon>
        <taxon>Marasmiellus</taxon>
    </lineage>
</organism>
<accession>A0ABR1JY46</accession>
<keyword evidence="2" id="KW-0472">Membrane</keyword>
<evidence type="ECO:0000313" key="4">
    <source>
        <dbReference type="Proteomes" id="UP001498398"/>
    </source>
</evidence>
<dbReference type="EMBL" id="JBANRG010000003">
    <property type="protein sequence ID" value="KAK7469231.1"/>
    <property type="molecule type" value="Genomic_DNA"/>
</dbReference>
<name>A0ABR1JY46_9AGAR</name>